<keyword evidence="7" id="KW-0347">Helicase</keyword>
<evidence type="ECO:0000256" key="2">
    <source>
        <dbReference type="ARBA" id="ARBA00009046"/>
    </source>
</evidence>
<dbReference type="EMBL" id="RBID01000015">
    <property type="protein sequence ID" value="RKQ57929.1"/>
    <property type="molecule type" value="Genomic_DNA"/>
</dbReference>
<dbReference type="InterPro" id="IPR050547">
    <property type="entry name" value="DEAD_box_RNA_helicases"/>
</dbReference>
<reference evidence="13 14" key="1">
    <citation type="submission" date="2018-10" db="EMBL/GenBank/DDBJ databases">
        <title>Genomic Encyclopedia of Type Strains, Phase IV (KMG-IV): sequencing the most valuable type-strain genomes for metagenomic binning, comparative biology and taxonomic classification.</title>
        <authorList>
            <person name="Goeker M."/>
        </authorList>
    </citation>
    <scope>NUCLEOTIDE SEQUENCE [LARGE SCALE GENOMIC DNA]</scope>
    <source>
        <strain evidence="13 14">DSM 3303</strain>
    </source>
</reference>
<comment type="similarity">
    <text evidence="2">In the central section; belongs to the CRISPR-associated helicase Cas3 family.</text>
</comment>
<evidence type="ECO:0000259" key="11">
    <source>
        <dbReference type="PROSITE" id="PS51194"/>
    </source>
</evidence>
<dbReference type="PANTHER" id="PTHR47963">
    <property type="entry name" value="DEAD-BOX ATP-DEPENDENT RNA HELICASE 47, MITOCHONDRIAL"/>
    <property type="match status" value="1"/>
</dbReference>
<organism evidence="13 14">
    <name type="scientific">Vogesella indigofera</name>
    <name type="common">Pseudomonas indigofera</name>
    <dbReference type="NCBI Taxonomy" id="45465"/>
    <lineage>
        <taxon>Bacteria</taxon>
        <taxon>Pseudomonadati</taxon>
        <taxon>Pseudomonadota</taxon>
        <taxon>Betaproteobacteria</taxon>
        <taxon>Neisseriales</taxon>
        <taxon>Chromobacteriaceae</taxon>
        <taxon>Vogesella</taxon>
    </lineage>
</organism>
<dbReference type="PROSITE" id="PS51643">
    <property type="entry name" value="HD_CAS3"/>
    <property type="match status" value="1"/>
</dbReference>
<dbReference type="InterPro" id="IPR027417">
    <property type="entry name" value="P-loop_NTPase"/>
</dbReference>
<evidence type="ECO:0000259" key="10">
    <source>
        <dbReference type="PROSITE" id="PS51192"/>
    </source>
</evidence>
<proteinExistence type="inferred from homology"/>
<dbReference type="InterPro" id="IPR038257">
    <property type="entry name" value="CRISPR-assoc_Cas3_HD_sf"/>
</dbReference>
<protein>
    <submittedName>
        <fullName evidence="13">CRISPR-associated Cas3 family helicase</fullName>
    </submittedName>
</protein>
<dbReference type="GO" id="GO:0003724">
    <property type="term" value="F:RNA helicase activity"/>
    <property type="evidence" value="ECO:0007669"/>
    <property type="project" value="TreeGrafter"/>
</dbReference>
<evidence type="ECO:0000313" key="13">
    <source>
        <dbReference type="EMBL" id="RKQ57929.1"/>
    </source>
</evidence>
<keyword evidence="9" id="KW-0051">Antiviral defense</keyword>
<dbReference type="PANTHER" id="PTHR47963:SF9">
    <property type="entry name" value="CRISPR-ASSOCIATED ENDONUCLEASE_HELICASE CAS3"/>
    <property type="match status" value="1"/>
</dbReference>
<dbReference type="InterPro" id="IPR006474">
    <property type="entry name" value="Helicase_Cas3_CRISPR-ass_core"/>
</dbReference>
<dbReference type="GO" id="GO:0003723">
    <property type="term" value="F:RNA binding"/>
    <property type="evidence" value="ECO:0007669"/>
    <property type="project" value="TreeGrafter"/>
</dbReference>
<keyword evidence="3" id="KW-0540">Nuclease</keyword>
<dbReference type="Gene3D" id="3.40.50.300">
    <property type="entry name" value="P-loop containing nucleotide triphosphate hydrolases"/>
    <property type="match status" value="2"/>
</dbReference>
<dbReference type="GO" id="GO:0005524">
    <property type="term" value="F:ATP binding"/>
    <property type="evidence" value="ECO:0007669"/>
    <property type="project" value="UniProtKB-KW"/>
</dbReference>
<keyword evidence="4" id="KW-0479">Metal-binding</keyword>
<sequence length="858" mass="94799">MPEVAVKFALCPAKTWQNSQDQTLPGRDVFSHCRIVGEVAREILQRWPQALHQALFPANAHLVAASHDIGKVSPTFYLKIRKHCAAGSLPPLDNPEHDPEKEKQWGGHAGVSQLAALAMGVPTLLAEVLGQHHGFRPPVGIYQANGEVFGGPAWQAERVALVDALKEALQADWPAQVTPSQARMLAGLTSVADWIGSGPHFENPADDWRPRITQALDEAGFVPPRIRPGLSFPDMFGFSPRGIQQSLVESITGPGVYILEAPMGQGKTEAALYAAYRMLAAGQATGIYFALPTQLTSNKLYERFEPFLQAILQPDCIHRQGLLLHGMAWLMRTQMGEEGRPGGEWFQQAKRGLLAPFAVGTVDQALMAVMNVRHGFVRAFGLAGKVVILDEVHSYDLYTGTILQQLVSQLRDWGCTVIILSATLTQARREQLLQVNVARQDYPLISALPLDASAVNEIPAPPPPARQYAIQRMNDNRAALDEALLRAEAGQQVLWVENTVAEAQAIYQTLAARAAGMGVACGLLHSRFIHSQRQHNEDRWVGLFGKQGWPQRAAQGRILVGTQVLEQSLDIDADFLVSRFAPTDLLLQRLGRLWRHPDTPRVGNASAEVWLLAPDVASAIADPYTAFGPSAAVYSPYVLCRSLQSWQAITSLTLPDDIRRLLEHSYAEQAEEGDMARWQYELLNGETRQPYRRKGTQALQRLALATLATVGSTESDVNPSTRYSEQDTQDVLLLRGIRLRDDGSSELTLLDGRVCHLPVSRHCLSPREWRELSITLQAELLKLRPAGAPPASLRKRLAAFGLGNVFYLGSPEVEHAPLRVALVDGQDRVMTLDCQPVSDKHEYRYRDDLGYQRVTRKD</sequence>
<dbReference type="InterPro" id="IPR014001">
    <property type="entry name" value="Helicase_ATP-bd"/>
</dbReference>
<dbReference type="InterPro" id="IPR006483">
    <property type="entry name" value="CRISPR-assoc_Cas3_HD"/>
</dbReference>
<comment type="similarity">
    <text evidence="1">In the N-terminal section; belongs to the CRISPR-associated nuclease Cas3-HD family.</text>
</comment>
<accession>A0A495BAG6</accession>
<dbReference type="SMART" id="SM00487">
    <property type="entry name" value="DEXDc"/>
    <property type="match status" value="1"/>
</dbReference>
<dbReference type="Proteomes" id="UP000279384">
    <property type="component" value="Unassembled WGS sequence"/>
</dbReference>
<dbReference type="NCBIfam" id="TIGR01596">
    <property type="entry name" value="cas3_HD"/>
    <property type="match status" value="1"/>
</dbReference>
<keyword evidence="6" id="KW-0378">Hydrolase</keyword>
<name>A0A495BAG6_VOGIN</name>
<feature type="domain" description="HD Cas3-type" evidence="12">
    <location>
        <begin position="22"/>
        <end position="195"/>
    </location>
</feature>
<evidence type="ECO:0000256" key="5">
    <source>
        <dbReference type="ARBA" id="ARBA00022741"/>
    </source>
</evidence>
<dbReference type="GO" id="GO:0016787">
    <property type="term" value="F:hydrolase activity"/>
    <property type="evidence" value="ECO:0007669"/>
    <property type="project" value="UniProtKB-KW"/>
</dbReference>
<feature type="domain" description="Helicase C-terminal" evidence="11">
    <location>
        <begin position="479"/>
        <end position="644"/>
    </location>
</feature>
<dbReference type="PROSITE" id="PS51192">
    <property type="entry name" value="HELICASE_ATP_BIND_1"/>
    <property type="match status" value="1"/>
</dbReference>
<dbReference type="PROSITE" id="PS51194">
    <property type="entry name" value="HELICASE_CTER"/>
    <property type="match status" value="1"/>
</dbReference>
<evidence type="ECO:0000256" key="8">
    <source>
        <dbReference type="ARBA" id="ARBA00022840"/>
    </source>
</evidence>
<comment type="caution">
    <text evidence="13">The sequence shown here is derived from an EMBL/GenBank/DDBJ whole genome shotgun (WGS) entry which is preliminary data.</text>
</comment>
<dbReference type="InterPro" id="IPR001650">
    <property type="entry name" value="Helicase_C-like"/>
</dbReference>
<evidence type="ECO:0000256" key="7">
    <source>
        <dbReference type="ARBA" id="ARBA00022806"/>
    </source>
</evidence>
<keyword evidence="5" id="KW-0547">Nucleotide-binding</keyword>
<dbReference type="Pfam" id="PF00270">
    <property type="entry name" value="DEAD"/>
    <property type="match status" value="1"/>
</dbReference>
<evidence type="ECO:0000259" key="12">
    <source>
        <dbReference type="PROSITE" id="PS51643"/>
    </source>
</evidence>
<dbReference type="GO" id="GO:0051607">
    <property type="term" value="P:defense response to virus"/>
    <property type="evidence" value="ECO:0007669"/>
    <property type="project" value="UniProtKB-KW"/>
</dbReference>
<dbReference type="GO" id="GO:0046872">
    <property type="term" value="F:metal ion binding"/>
    <property type="evidence" value="ECO:0007669"/>
    <property type="project" value="UniProtKB-KW"/>
</dbReference>
<evidence type="ECO:0000256" key="4">
    <source>
        <dbReference type="ARBA" id="ARBA00022723"/>
    </source>
</evidence>
<dbReference type="Pfam" id="PF22590">
    <property type="entry name" value="Cas3-like_C_2"/>
    <property type="match status" value="1"/>
</dbReference>
<evidence type="ECO:0000256" key="9">
    <source>
        <dbReference type="ARBA" id="ARBA00023118"/>
    </source>
</evidence>
<dbReference type="AlphaFoldDB" id="A0A495BAG6"/>
<evidence type="ECO:0000256" key="3">
    <source>
        <dbReference type="ARBA" id="ARBA00022722"/>
    </source>
</evidence>
<dbReference type="SUPFAM" id="SSF52540">
    <property type="entry name" value="P-loop containing nucleoside triphosphate hydrolases"/>
    <property type="match status" value="1"/>
</dbReference>
<dbReference type="GO" id="GO:0004518">
    <property type="term" value="F:nuclease activity"/>
    <property type="evidence" value="ECO:0007669"/>
    <property type="project" value="UniProtKB-KW"/>
</dbReference>
<dbReference type="InterPro" id="IPR011545">
    <property type="entry name" value="DEAD/DEAH_box_helicase_dom"/>
</dbReference>
<evidence type="ECO:0000256" key="6">
    <source>
        <dbReference type="ARBA" id="ARBA00022801"/>
    </source>
</evidence>
<evidence type="ECO:0000256" key="1">
    <source>
        <dbReference type="ARBA" id="ARBA00006847"/>
    </source>
</evidence>
<dbReference type="NCBIfam" id="TIGR01587">
    <property type="entry name" value="cas3_core"/>
    <property type="match status" value="1"/>
</dbReference>
<dbReference type="InterPro" id="IPR054712">
    <property type="entry name" value="Cas3-like_dom"/>
</dbReference>
<evidence type="ECO:0000313" key="14">
    <source>
        <dbReference type="Proteomes" id="UP000279384"/>
    </source>
</evidence>
<dbReference type="CDD" id="cd17930">
    <property type="entry name" value="DEXHc_cas3"/>
    <property type="match status" value="1"/>
</dbReference>
<dbReference type="Gene3D" id="1.10.3210.30">
    <property type="match status" value="1"/>
</dbReference>
<dbReference type="CDD" id="cd09641">
    <property type="entry name" value="Cas3''_I"/>
    <property type="match status" value="1"/>
</dbReference>
<keyword evidence="8" id="KW-0067">ATP-binding</keyword>
<feature type="domain" description="Helicase ATP-binding" evidence="10">
    <location>
        <begin position="248"/>
        <end position="442"/>
    </location>
</feature>
<dbReference type="Pfam" id="PF18019">
    <property type="entry name" value="Cas3_HD"/>
    <property type="match status" value="1"/>
</dbReference>
<gene>
    <name evidence="13" type="ORF">C8E02_2233</name>
</gene>